<dbReference type="Gene3D" id="2.120.10.80">
    <property type="entry name" value="Kelch-type beta propeller"/>
    <property type="match status" value="1"/>
</dbReference>
<name>A0A9K3D284_9EUKA</name>
<comment type="caution">
    <text evidence="1">The sequence shown here is derived from an EMBL/GenBank/DDBJ whole genome shotgun (WGS) entry which is preliminary data.</text>
</comment>
<proteinExistence type="predicted"/>
<dbReference type="SUPFAM" id="SSF117281">
    <property type="entry name" value="Kelch motif"/>
    <property type="match status" value="1"/>
</dbReference>
<dbReference type="InterPro" id="IPR015915">
    <property type="entry name" value="Kelch-typ_b-propeller"/>
</dbReference>
<protein>
    <submittedName>
        <fullName evidence="1">Uncharacterized protein</fullName>
    </submittedName>
</protein>
<evidence type="ECO:0000313" key="1">
    <source>
        <dbReference type="EMBL" id="GIQ87362.1"/>
    </source>
</evidence>
<dbReference type="EMBL" id="BDIP01003175">
    <property type="protein sequence ID" value="GIQ87362.1"/>
    <property type="molecule type" value="Genomic_DNA"/>
</dbReference>
<accession>A0A9K3D284</accession>
<dbReference type="AlphaFoldDB" id="A0A9K3D284"/>
<sequence>MSGGVLSGYQPIAMLSSREVLCSFMGYDRSTERVRPGGTYHVVTLPPQEGDTHEEPHVAVYNNGLPWYAPRNVHDVARRSCVVGACVYTVQEMSEDYPLEEAGDENEWKYERFSDRKPVWCVCETDTMEWRYTPWPKWLLQGRHAPEYRKDIQCVAVGDAIIVTWGGGRYCWEYLPEDNSWTWIGSPDLSAQKEVDYAVACGMVAHEGVAYVLFHSTRDRHQMYPGVLFALSPVPGRHNQWKWTDLGPTPGEKSPISMCSMGGYVVVNRRELTAFSPVTRTWHSWSSLDYATSFSDGAVSVSDSQVIMCREYGEPYGMTLMEIDPGNDLPQDAAGPESPLFSWGRVRHYC</sequence>
<gene>
    <name evidence="1" type="ORF">KIPB_009387</name>
</gene>
<organism evidence="1 2">
    <name type="scientific">Kipferlia bialata</name>
    <dbReference type="NCBI Taxonomy" id="797122"/>
    <lineage>
        <taxon>Eukaryota</taxon>
        <taxon>Metamonada</taxon>
        <taxon>Carpediemonas-like organisms</taxon>
        <taxon>Kipferlia</taxon>
    </lineage>
</organism>
<keyword evidence="2" id="KW-1185">Reference proteome</keyword>
<reference evidence="1 2" key="1">
    <citation type="journal article" date="2018" name="PLoS ONE">
        <title>The draft genome of Kipferlia bialata reveals reductive genome evolution in fornicate parasites.</title>
        <authorList>
            <person name="Tanifuji G."/>
            <person name="Takabayashi S."/>
            <person name="Kume K."/>
            <person name="Takagi M."/>
            <person name="Nakayama T."/>
            <person name="Kamikawa R."/>
            <person name="Inagaki Y."/>
            <person name="Hashimoto T."/>
        </authorList>
    </citation>
    <scope>NUCLEOTIDE SEQUENCE [LARGE SCALE GENOMIC DNA]</scope>
    <source>
        <strain evidence="1">NY0173</strain>
    </source>
</reference>
<evidence type="ECO:0000313" key="2">
    <source>
        <dbReference type="Proteomes" id="UP000265618"/>
    </source>
</evidence>
<dbReference type="Proteomes" id="UP000265618">
    <property type="component" value="Unassembled WGS sequence"/>
</dbReference>